<dbReference type="AlphaFoldDB" id="A0A1F5N7N9"/>
<dbReference type="Proteomes" id="UP000177610">
    <property type="component" value="Unassembled WGS sequence"/>
</dbReference>
<keyword evidence="1" id="KW-0808">Transferase</keyword>
<gene>
    <name evidence="4" type="ORF">A2717_03230</name>
</gene>
<evidence type="ECO:0000313" key="5">
    <source>
        <dbReference type="Proteomes" id="UP000177610"/>
    </source>
</evidence>
<evidence type="ECO:0008006" key="6">
    <source>
        <dbReference type="Google" id="ProtNLM"/>
    </source>
</evidence>
<dbReference type="STRING" id="1817821.A2717_03230"/>
<reference evidence="4 5" key="1">
    <citation type="journal article" date="2016" name="Nat. Commun.">
        <title>Thousands of microbial genomes shed light on interconnected biogeochemical processes in an aquifer system.</title>
        <authorList>
            <person name="Anantharaman K."/>
            <person name="Brown C.T."/>
            <person name="Hug L.A."/>
            <person name="Sharon I."/>
            <person name="Castelle C.J."/>
            <person name="Probst A.J."/>
            <person name="Thomas B.C."/>
            <person name="Singh A."/>
            <person name="Wilkins M.J."/>
            <person name="Karaoz U."/>
            <person name="Brodie E.L."/>
            <person name="Williams K.H."/>
            <person name="Hubbard S.S."/>
            <person name="Banfield J.F."/>
        </authorList>
    </citation>
    <scope>NUCLEOTIDE SEQUENCE [LARGE SCALE GENOMIC DNA]</scope>
</reference>
<dbReference type="Gene3D" id="3.40.50.2000">
    <property type="entry name" value="Glycogen Phosphorylase B"/>
    <property type="match status" value="2"/>
</dbReference>
<dbReference type="GO" id="GO:0016757">
    <property type="term" value="F:glycosyltransferase activity"/>
    <property type="evidence" value="ECO:0007669"/>
    <property type="project" value="InterPro"/>
</dbReference>
<dbReference type="PANTHER" id="PTHR46401">
    <property type="entry name" value="GLYCOSYLTRANSFERASE WBBK-RELATED"/>
    <property type="match status" value="1"/>
</dbReference>
<dbReference type="PANTHER" id="PTHR46401:SF2">
    <property type="entry name" value="GLYCOSYLTRANSFERASE WBBK-RELATED"/>
    <property type="match status" value="1"/>
</dbReference>
<dbReference type="CDD" id="cd03809">
    <property type="entry name" value="GT4_MtfB-like"/>
    <property type="match status" value="1"/>
</dbReference>
<dbReference type="Pfam" id="PF13439">
    <property type="entry name" value="Glyco_transf_4"/>
    <property type="match status" value="1"/>
</dbReference>
<sequence length="366" mass="42178">MRIGIDLRMIGGGTGIDRYITELFHEILNQDKLNEFVLFFREESQTEVFKKYNQKIVITGIKHYSVAEQLHLPSVLKKEKLDIVHFPHFNAPIFYRGRFIVTIHDLTHTLIPGKKKSRFFHRLAYHLVFWNAVRSADKIIAVSEATKRALLDYYQNLNPGKIKVVYEGFNQTYQMMDKELAFQQISNRFGITKHYILYVGTWRRYKNLPMLARAFDKLVTQGLDLELVLVGEPDPFYPEIKEEVYNIKNKDRIKALGRISDDDLKAVYNAATLFVLPSHMEGFGLPILEAGVCGTPIACSDIPVLHEVAGQGAEYFDPNNLTNMIDVLKNLLNNPIRLEELANLALARSKHFSWKKAAEETVEVYK</sequence>
<dbReference type="SUPFAM" id="SSF53756">
    <property type="entry name" value="UDP-Glycosyltransferase/glycogen phosphorylase"/>
    <property type="match status" value="1"/>
</dbReference>
<organism evidence="4 5">
    <name type="scientific">Candidatus Doudnabacteria bacterium RIFCSPHIGHO2_01_FULL_41_86</name>
    <dbReference type="NCBI Taxonomy" id="1817821"/>
    <lineage>
        <taxon>Bacteria</taxon>
        <taxon>Candidatus Doudnaibacteriota</taxon>
    </lineage>
</organism>
<evidence type="ECO:0000313" key="4">
    <source>
        <dbReference type="EMBL" id="OGE73624.1"/>
    </source>
</evidence>
<dbReference type="InterPro" id="IPR001296">
    <property type="entry name" value="Glyco_trans_1"/>
</dbReference>
<comment type="caution">
    <text evidence="4">The sequence shown here is derived from an EMBL/GenBank/DDBJ whole genome shotgun (WGS) entry which is preliminary data.</text>
</comment>
<dbReference type="Pfam" id="PF00534">
    <property type="entry name" value="Glycos_transf_1"/>
    <property type="match status" value="1"/>
</dbReference>
<feature type="domain" description="Glycosyltransferase subfamily 4-like N-terminal" evidence="3">
    <location>
        <begin position="58"/>
        <end position="170"/>
    </location>
</feature>
<evidence type="ECO:0000259" key="2">
    <source>
        <dbReference type="Pfam" id="PF00534"/>
    </source>
</evidence>
<proteinExistence type="predicted"/>
<feature type="domain" description="Glycosyl transferase family 1" evidence="2">
    <location>
        <begin position="192"/>
        <end position="342"/>
    </location>
</feature>
<evidence type="ECO:0000256" key="1">
    <source>
        <dbReference type="ARBA" id="ARBA00022679"/>
    </source>
</evidence>
<protein>
    <recommendedName>
        <fullName evidence="6">Glycosyl transferase family 1 domain-containing protein</fullName>
    </recommendedName>
</protein>
<accession>A0A1F5N7N9</accession>
<dbReference type="EMBL" id="MFEH01000005">
    <property type="protein sequence ID" value="OGE73624.1"/>
    <property type="molecule type" value="Genomic_DNA"/>
</dbReference>
<evidence type="ECO:0000259" key="3">
    <source>
        <dbReference type="Pfam" id="PF13439"/>
    </source>
</evidence>
<name>A0A1F5N7N9_9BACT</name>
<dbReference type="InterPro" id="IPR028098">
    <property type="entry name" value="Glyco_trans_4-like_N"/>
</dbReference>